<dbReference type="GO" id="GO:0036513">
    <property type="term" value="C:Derlin-1 retrotranslocation complex"/>
    <property type="evidence" value="ECO:0007669"/>
    <property type="project" value="TreeGrafter"/>
</dbReference>
<dbReference type="Gene3D" id="3.30.40.10">
    <property type="entry name" value="Zinc/RING finger domain, C3HC4 (zinc finger)"/>
    <property type="match status" value="1"/>
</dbReference>
<evidence type="ECO:0000256" key="7">
    <source>
        <dbReference type="ARBA" id="ARBA00023136"/>
    </source>
</evidence>
<keyword evidence="5" id="KW-0862">Zinc</keyword>
<dbReference type="GO" id="GO:0061630">
    <property type="term" value="F:ubiquitin protein ligase activity"/>
    <property type="evidence" value="ECO:0007669"/>
    <property type="project" value="TreeGrafter"/>
</dbReference>
<dbReference type="InterPro" id="IPR001841">
    <property type="entry name" value="Znf_RING"/>
</dbReference>
<evidence type="ECO:0000256" key="10">
    <source>
        <dbReference type="SAM" id="Phobius"/>
    </source>
</evidence>
<dbReference type="PANTHER" id="PTHR22763">
    <property type="entry name" value="RING ZINC FINGER PROTEIN"/>
    <property type="match status" value="1"/>
</dbReference>
<dbReference type="PROSITE" id="PS50089">
    <property type="entry name" value="ZF_RING_2"/>
    <property type="match status" value="1"/>
</dbReference>
<dbReference type="AlphaFoldDB" id="A0A9J6DAJ8"/>
<dbReference type="EMBL" id="JABSTU010000010">
    <property type="protein sequence ID" value="KAH8018945.1"/>
    <property type="molecule type" value="Genomic_DNA"/>
</dbReference>
<dbReference type="PANTHER" id="PTHR22763:SF163">
    <property type="entry name" value="E3 UBIQUITIN-PROTEIN LIGASE RNF139"/>
    <property type="match status" value="1"/>
</dbReference>
<proteinExistence type="predicted"/>
<keyword evidence="3" id="KW-0479">Metal-binding</keyword>
<feature type="region of interest" description="Disordered" evidence="9">
    <location>
        <begin position="230"/>
        <end position="260"/>
    </location>
</feature>
<evidence type="ECO:0000256" key="6">
    <source>
        <dbReference type="ARBA" id="ARBA00022989"/>
    </source>
</evidence>
<dbReference type="InterPro" id="IPR025754">
    <property type="entry name" value="TRC8_N_dom"/>
</dbReference>
<dbReference type="Pfam" id="PF13705">
    <property type="entry name" value="TRC8_N"/>
    <property type="match status" value="1"/>
</dbReference>
<accession>A0A9J6DAJ8</accession>
<gene>
    <name evidence="12" type="ORF">HPB51_014011</name>
</gene>
<keyword evidence="4 8" id="KW-0863">Zinc-finger</keyword>
<feature type="domain" description="RING-type" evidence="11">
    <location>
        <begin position="841"/>
        <end position="879"/>
    </location>
</feature>
<comment type="caution">
    <text evidence="12">The sequence shown here is derived from an EMBL/GenBank/DDBJ whole genome shotgun (WGS) entry which is preliminary data.</text>
</comment>
<dbReference type="SUPFAM" id="SSF57850">
    <property type="entry name" value="RING/U-box"/>
    <property type="match status" value="1"/>
</dbReference>
<evidence type="ECO:0000313" key="12">
    <source>
        <dbReference type="EMBL" id="KAH8018945.1"/>
    </source>
</evidence>
<feature type="transmembrane region" description="Helical" evidence="10">
    <location>
        <begin position="686"/>
        <end position="706"/>
    </location>
</feature>
<feature type="compositionally biased region" description="Polar residues" evidence="9">
    <location>
        <begin position="250"/>
        <end position="260"/>
    </location>
</feature>
<dbReference type="VEuPathDB" id="VectorBase:LOC119175980"/>
<dbReference type="GO" id="GO:0043161">
    <property type="term" value="P:proteasome-mediated ubiquitin-dependent protein catabolic process"/>
    <property type="evidence" value="ECO:0007669"/>
    <property type="project" value="TreeGrafter"/>
</dbReference>
<feature type="transmembrane region" description="Helical" evidence="10">
    <location>
        <begin position="760"/>
        <end position="782"/>
    </location>
</feature>
<dbReference type="CDD" id="cd16476">
    <property type="entry name" value="RING-H2_RNF139-like"/>
    <property type="match status" value="1"/>
</dbReference>
<keyword evidence="13" id="KW-1185">Reference proteome</keyword>
<dbReference type="GO" id="GO:0008270">
    <property type="term" value="F:zinc ion binding"/>
    <property type="evidence" value="ECO:0007669"/>
    <property type="project" value="UniProtKB-KW"/>
</dbReference>
<organism evidence="12 13">
    <name type="scientific">Rhipicephalus microplus</name>
    <name type="common">Cattle tick</name>
    <name type="synonym">Boophilus microplus</name>
    <dbReference type="NCBI Taxonomy" id="6941"/>
    <lineage>
        <taxon>Eukaryota</taxon>
        <taxon>Metazoa</taxon>
        <taxon>Ecdysozoa</taxon>
        <taxon>Arthropoda</taxon>
        <taxon>Chelicerata</taxon>
        <taxon>Arachnida</taxon>
        <taxon>Acari</taxon>
        <taxon>Parasitiformes</taxon>
        <taxon>Ixodida</taxon>
        <taxon>Ixodoidea</taxon>
        <taxon>Ixodidae</taxon>
        <taxon>Rhipicephalinae</taxon>
        <taxon>Rhipicephalus</taxon>
        <taxon>Boophilus</taxon>
    </lineage>
</organism>
<dbReference type="Proteomes" id="UP000821866">
    <property type="component" value="Chromosome 8"/>
</dbReference>
<reference evidence="12" key="2">
    <citation type="submission" date="2021-09" db="EMBL/GenBank/DDBJ databases">
        <authorList>
            <person name="Jia N."/>
            <person name="Wang J."/>
            <person name="Shi W."/>
            <person name="Du L."/>
            <person name="Sun Y."/>
            <person name="Zhan W."/>
            <person name="Jiang J."/>
            <person name="Wang Q."/>
            <person name="Zhang B."/>
            <person name="Ji P."/>
            <person name="Sakyi L.B."/>
            <person name="Cui X."/>
            <person name="Yuan T."/>
            <person name="Jiang B."/>
            <person name="Yang W."/>
            <person name="Lam T.T.-Y."/>
            <person name="Chang Q."/>
            <person name="Ding S."/>
            <person name="Wang X."/>
            <person name="Zhu J."/>
            <person name="Ruan X."/>
            <person name="Zhao L."/>
            <person name="Wei J."/>
            <person name="Que T."/>
            <person name="Du C."/>
            <person name="Cheng J."/>
            <person name="Dai P."/>
            <person name="Han X."/>
            <person name="Huang E."/>
            <person name="Gao Y."/>
            <person name="Liu J."/>
            <person name="Shao H."/>
            <person name="Ye R."/>
            <person name="Li L."/>
            <person name="Wei W."/>
            <person name="Wang X."/>
            <person name="Wang C."/>
            <person name="Huo Q."/>
            <person name="Li W."/>
            <person name="Guo W."/>
            <person name="Chen H."/>
            <person name="Chen S."/>
            <person name="Zhou L."/>
            <person name="Zhou L."/>
            <person name="Ni X."/>
            <person name="Tian J."/>
            <person name="Zhou Y."/>
            <person name="Sheng Y."/>
            <person name="Liu T."/>
            <person name="Pan Y."/>
            <person name="Xia L."/>
            <person name="Li J."/>
            <person name="Zhao F."/>
            <person name="Cao W."/>
        </authorList>
    </citation>
    <scope>NUCLEOTIDE SEQUENCE</scope>
    <source>
        <strain evidence="12">Rmic-2018</strain>
        <tissue evidence="12">Larvae</tissue>
    </source>
</reference>
<protein>
    <recommendedName>
        <fullName evidence="11">RING-type domain-containing protein</fullName>
    </recommendedName>
</protein>
<comment type="subcellular location">
    <subcellularLocation>
        <location evidence="1">Membrane</location>
        <topology evidence="1">Multi-pass membrane protein</topology>
    </subcellularLocation>
</comment>
<evidence type="ECO:0000256" key="8">
    <source>
        <dbReference type="PROSITE-ProRule" id="PRU00175"/>
    </source>
</evidence>
<keyword evidence="7 10" id="KW-0472">Membrane</keyword>
<evidence type="ECO:0000256" key="9">
    <source>
        <dbReference type="SAM" id="MobiDB-lite"/>
    </source>
</evidence>
<dbReference type="InterPro" id="IPR013083">
    <property type="entry name" value="Znf_RING/FYVE/PHD"/>
</dbReference>
<name>A0A9J6DAJ8_RHIMP</name>
<evidence type="ECO:0000256" key="2">
    <source>
        <dbReference type="ARBA" id="ARBA00022692"/>
    </source>
</evidence>
<feature type="compositionally biased region" description="Polar residues" evidence="9">
    <location>
        <begin position="293"/>
        <end position="318"/>
    </location>
</feature>
<dbReference type="SMART" id="SM00184">
    <property type="entry name" value="RING"/>
    <property type="match status" value="1"/>
</dbReference>
<sequence length="885" mass="96853">MLQSAQTWQPQFDPPLPPFRTSHLESWFEEFAAALYHNGIWIQELMYEVLEYHLPHTSPGALARTITCEMPCSSFTALNMLLLPKMTQLHLAHHLPGRLSPHSQCRPFPPLPATGHIDSTPAAAPCTVAFAAETWSAELSVSGDSTTSAGPADLPADFPPVPAPVEAHDTTHTMGPEPAVTLHAISFPCTPVPAAQNLMDCQHLLTSSSMYPTEVQAPEHARLNVHDAVTMSGNPEGRTPGSPQVEHTVHSPTDAQLNHPPTTTYACLSISTPSTAHDNCDATYPPLDLASPNVGSSSNNATTHRCTPTRYTSSKVGKSNLSVPSELARYHWKPCRTLSVQSAPFPTYLHPTRPTRRPPQPVMCHRKRRYQHAFLGALVMAVLQTRQLLHVYLWLSAQGAVLWSYMCNRELVRYAEELSHDGSLLLELLRLEPGALLRTGANYVLQLLLALLLSAGRGPQATAALALALLAPTVASVCLVPVPGTSPVASALGAQLLLMTPALRHSGPALAAGRRAVTRTRALLGQLGGQALLEAHWARLRAPTVLRLFWLLRMAVHAALLQPQLPAVQALAELIAQGCDTSVALLGMASLVAALSRQVAGAARRLLLLEGSPERSLATVAGLLFLVLALQTGLTSLDPPHRLARLARNLCLLATAVLHFVQGMLGPLLVSLGASRSGSHQRHARALGLSLALAACPCMLLTYLWTHQPVSTWLLAVSAFSAELVVKVVISLLIYLLFLVDARRETMWEPLDDYVYYLRATGSVLEFLFGVFLLFNGAWIFAFESRGTIRAFMMCFHAYFNIYQQAKAGWKACARRRAALYKLHSLQEATSQQLRELDDVCTICFQELQTARVTRCRHFFHSACLRKWLYVRDMCPLCHSTLYHQ</sequence>
<evidence type="ECO:0000256" key="3">
    <source>
        <dbReference type="ARBA" id="ARBA00022723"/>
    </source>
</evidence>
<keyword evidence="6 10" id="KW-1133">Transmembrane helix</keyword>
<evidence type="ECO:0000259" key="11">
    <source>
        <dbReference type="PROSITE" id="PS50089"/>
    </source>
</evidence>
<feature type="region of interest" description="Disordered" evidence="9">
    <location>
        <begin position="291"/>
        <end position="318"/>
    </location>
</feature>
<evidence type="ECO:0000256" key="1">
    <source>
        <dbReference type="ARBA" id="ARBA00004141"/>
    </source>
</evidence>
<reference evidence="12" key="1">
    <citation type="journal article" date="2020" name="Cell">
        <title>Large-Scale Comparative Analyses of Tick Genomes Elucidate Their Genetic Diversity and Vector Capacities.</title>
        <authorList>
            <consortium name="Tick Genome and Microbiome Consortium (TIGMIC)"/>
            <person name="Jia N."/>
            <person name="Wang J."/>
            <person name="Shi W."/>
            <person name="Du L."/>
            <person name="Sun Y."/>
            <person name="Zhan W."/>
            <person name="Jiang J.F."/>
            <person name="Wang Q."/>
            <person name="Zhang B."/>
            <person name="Ji P."/>
            <person name="Bell-Sakyi L."/>
            <person name="Cui X.M."/>
            <person name="Yuan T.T."/>
            <person name="Jiang B.G."/>
            <person name="Yang W.F."/>
            <person name="Lam T.T."/>
            <person name="Chang Q.C."/>
            <person name="Ding S.J."/>
            <person name="Wang X.J."/>
            <person name="Zhu J.G."/>
            <person name="Ruan X.D."/>
            <person name="Zhao L."/>
            <person name="Wei J.T."/>
            <person name="Ye R.Z."/>
            <person name="Que T.C."/>
            <person name="Du C.H."/>
            <person name="Zhou Y.H."/>
            <person name="Cheng J.X."/>
            <person name="Dai P.F."/>
            <person name="Guo W.B."/>
            <person name="Han X.H."/>
            <person name="Huang E.J."/>
            <person name="Li L.F."/>
            <person name="Wei W."/>
            <person name="Gao Y.C."/>
            <person name="Liu J.Z."/>
            <person name="Shao H.Z."/>
            <person name="Wang X."/>
            <person name="Wang C.C."/>
            <person name="Yang T.C."/>
            <person name="Huo Q.B."/>
            <person name="Li W."/>
            <person name="Chen H.Y."/>
            <person name="Chen S.E."/>
            <person name="Zhou L.G."/>
            <person name="Ni X.B."/>
            <person name="Tian J.H."/>
            <person name="Sheng Y."/>
            <person name="Liu T."/>
            <person name="Pan Y.S."/>
            <person name="Xia L.Y."/>
            <person name="Li J."/>
            <person name="Zhao F."/>
            <person name="Cao W.C."/>
        </authorList>
    </citation>
    <scope>NUCLEOTIDE SEQUENCE</scope>
    <source>
        <strain evidence="12">Rmic-2018</strain>
    </source>
</reference>
<feature type="transmembrane region" description="Helical" evidence="10">
    <location>
        <begin position="646"/>
        <end position="674"/>
    </location>
</feature>
<dbReference type="InterPro" id="IPR050731">
    <property type="entry name" value="HRD1_E3_ubiq-ligases"/>
</dbReference>
<keyword evidence="2 10" id="KW-0812">Transmembrane</keyword>
<evidence type="ECO:0000256" key="4">
    <source>
        <dbReference type="ARBA" id="ARBA00022771"/>
    </source>
</evidence>
<feature type="transmembrane region" description="Helical" evidence="10">
    <location>
        <begin position="712"/>
        <end position="739"/>
    </location>
</feature>
<evidence type="ECO:0000313" key="13">
    <source>
        <dbReference type="Proteomes" id="UP000821866"/>
    </source>
</evidence>
<dbReference type="InterPro" id="IPR011016">
    <property type="entry name" value="Znf_RING-CH"/>
</dbReference>
<dbReference type="GO" id="GO:0036503">
    <property type="term" value="P:ERAD pathway"/>
    <property type="evidence" value="ECO:0007669"/>
    <property type="project" value="TreeGrafter"/>
</dbReference>
<dbReference type="SMART" id="SM00744">
    <property type="entry name" value="RINGv"/>
    <property type="match status" value="1"/>
</dbReference>
<dbReference type="Pfam" id="PF13923">
    <property type="entry name" value="zf-C3HC4_2"/>
    <property type="match status" value="1"/>
</dbReference>
<evidence type="ECO:0000256" key="5">
    <source>
        <dbReference type="ARBA" id="ARBA00022833"/>
    </source>
</evidence>